<evidence type="ECO:0000313" key="1">
    <source>
        <dbReference type="EMBL" id="MVZ63790.1"/>
    </source>
</evidence>
<dbReference type="EMBL" id="WSQA01000015">
    <property type="protein sequence ID" value="MVZ63790.1"/>
    <property type="molecule type" value="Genomic_DNA"/>
</dbReference>
<organism evidence="1 2">
    <name type="scientific">Sphingobacterium humi</name>
    <dbReference type="NCBI Taxonomy" id="1796905"/>
    <lineage>
        <taxon>Bacteria</taxon>
        <taxon>Pseudomonadati</taxon>
        <taxon>Bacteroidota</taxon>
        <taxon>Sphingobacteriia</taxon>
        <taxon>Sphingobacteriales</taxon>
        <taxon>Sphingobacteriaceae</taxon>
        <taxon>Sphingobacterium</taxon>
    </lineage>
</organism>
<protein>
    <recommendedName>
        <fullName evidence="3">Helix-turn-helix domain-containing protein</fullName>
    </recommendedName>
</protein>
<dbReference type="OrthoDB" id="1097811at2"/>
<dbReference type="RefSeq" id="WP_160370508.1">
    <property type="nucleotide sequence ID" value="NZ_WSQA01000015.1"/>
</dbReference>
<dbReference type="InterPro" id="IPR009061">
    <property type="entry name" value="DNA-bd_dom_put_sf"/>
</dbReference>
<proteinExistence type="predicted"/>
<evidence type="ECO:0000313" key="2">
    <source>
        <dbReference type="Proteomes" id="UP000435036"/>
    </source>
</evidence>
<accession>A0A6N8L240</accession>
<dbReference type="SUPFAM" id="SSF46955">
    <property type="entry name" value="Putative DNA-binding domain"/>
    <property type="match status" value="1"/>
</dbReference>
<name>A0A6N8L240_9SPHI</name>
<gene>
    <name evidence="1" type="ORF">GQF63_17335</name>
</gene>
<evidence type="ECO:0008006" key="3">
    <source>
        <dbReference type="Google" id="ProtNLM"/>
    </source>
</evidence>
<dbReference type="AlphaFoldDB" id="A0A6N8L240"/>
<sequence>MSNKFIDTQQLLEVLAISPATLNRYKKRGLIPYIKLGNVHRYDLEKVIRALEYNPVKFR</sequence>
<reference evidence="1 2" key="1">
    <citation type="submission" date="2019-12" db="EMBL/GenBank/DDBJ databases">
        <authorList>
            <person name="Dong K."/>
        </authorList>
    </citation>
    <scope>NUCLEOTIDE SEQUENCE [LARGE SCALE GENOMIC DNA]</scope>
    <source>
        <strain evidence="1 2">JCM 31225</strain>
    </source>
</reference>
<keyword evidence="2" id="KW-1185">Reference proteome</keyword>
<comment type="caution">
    <text evidence="1">The sequence shown here is derived from an EMBL/GenBank/DDBJ whole genome shotgun (WGS) entry which is preliminary data.</text>
</comment>
<dbReference type="Proteomes" id="UP000435036">
    <property type="component" value="Unassembled WGS sequence"/>
</dbReference>